<dbReference type="Pfam" id="PF09976">
    <property type="entry name" value="TPR_21"/>
    <property type="match status" value="1"/>
</dbReference>
<comment type="subcellular location">
    <subcellularLocation>
        <location evidence="1">Cell membrane</location>
        <topology evidence="1">Single-pass type II membrane protein</topology>
    </subcellularLocation>
</comment>
<dbReference type="PIRSF" id="PIRSF006170">
    <property type="entry name" value="YfgM"/>
    <property type="match status" value="1"/>
</dbReference>
<evidence type="ECO:0000256" key="5">
    <source>
        <dbReference type="ARBA" id="ARBA00023136"/>
    </source>
</evidence>
<evidence type="ECO:0000256" key="8">
    <source>
        <dbReference type="ARBA" id="ARBA00024235"/>
    </source>
</evidence>
<keyword evidence="4 9" id="KW-1133">Transmembrane helix</keyword>
<evidence type="ECO:0000313" key="11">
    <source>
        <dbReference type="EMBL" id="WLD57410.1"/>
    </source>
</evidence>
<accession>A0AB38YDG0</accession>
<sequence length="214" mass="23821">MYDTEQEQIEALKQWWSRWGNALVGGVLIFVVGYFGLFFYNDNQAKNHAAASDIYQQVVRLTDGKDTLAATERSRLDDLFANLSSAHSNSTYTTYTALLQAKYMVNDGDFADAETKLRWALEQSRDATIDRVITLRIARVQVAQGEFDAALATLDGIAAGAQELAFYELRGDIHQAMGDRNAARAAYETAWTLAQEQGLNPPLLQAKAERFGLL</sequence>
<dbReference type="InterPro" id="IPR011990">
    <property type="entry name" value="TPR-like_helical_dom_sf"/>
</dbReference>
<evidence type="ECO:0000256" key="4">
    <source>
        <dbReference type="ARBA" id="ARBA00022989"/>
    </source>
</evidence>
<name>A0AB38YDG0_9GAMM</name>
<feature type="transmembrane region" description="Helical" evidence="9">
    <location>
        <begin position="20"/>
        <end position="40"/>
    </location>
</feature>
<dbReference type="InterPro" id="IPR026039">
    <property type="entry name" value="YfgM"/>
</dbReference>
<evidence type="ECO:0000256" key="2">
    <source>
        <dbReference type="ARBA" id="ARBA00022475"/>
    </source>
</evidence>
<dbReference type="RefSeq" id="WP_304994696.1">
    <property type="nucleotide sequence ID" value="NZ_CP101717.1"/>
</dbReference>
<evidence type="ECO:0000256" key="6">
    <source>
        <dbReference type="ARBA" id="ARBA00023186"/>
    </source>
</evidence>
<organism evidence="11">
    <name type="scientific">Salinispirillum sp. LH 10-3-1</name>
    <dbReference type="NCBI Taxonomy" id="2952525"/>
    <lineage>
        <taxon>Bacteria</taxon>
        <taxon>Pseudomonadati</taxon>
        <taxon>Pseudomonadota</taxon>
        <taxon>Gammaproteobacteria</taxon>
        <taxon>Oceanospirillales</taxon>
        <taxon>Saccharospirillaceae</taxon>
        <taxon>Salinispirillum</taxon>
    </lineage>
</organism>
<evidence type="ECO:0000256" key="9">
    <source>
        <dbReference type="SAM" id="Phobius"/>
    </source>
</evidence>
<dbReference type="AlphaFoldDB" id="A0AB38YDG0"/>
<feature type="domain" description="Ancillary SecYEG translocon subunit/Cell division coordinator CpoB TPR" evidence="10">
    <location>
        <begin position="13"/>
        <end position="209"/>
    </location>
</feature>
<keyword evidence="3 9" id="KW-0812">Transmembrane</keyword>
<dbReference type="EMBL" id="CP101717">
    <property type="protein sequence ID" value="WLD57410.1"/>
    <property type="molecule type" value="Genomic_DNA"/>
</dbReference>
<evidence type="ECO:0000256" key="1">
    <source>
        <dbReference type="ARBA" id="ARBA00004401"/>
    </source>
</evidence>
<dbReference type="Gene3D" id="1.25.40.10">
    <property type="entry name" value="Tetratricopeptide repeat domain"/>
    <property type="match status" value="1"/>
</dbReference>
<evidence type="ECO:0000256" key="7">
    <source>
        <dbReference type="ARBA" id="ARBA00024197"/>
    </source>
</evidence>
<dbReference type="GO" id="GO:0044877">
    <property type="term" value="F:protein-containing complex binding"/>
    <property type="evidence" value="ECO:0007669"/>
    <property type="project" value="InterPro"/>
</dbReference>
<gene>
    <name evidence="11" type="ORF">NFC81_11900</name>
</gene>
<dbReference type="GO" id="GO:0005886">
    <property type="term" value="C:plasma membrane"/>
    <property type="evidence" value="ECO:0007669"/>
    <property type="project" value="UniProtKB-SubCell"/>
</dbReference>
<evidence type="ECO:0000256" key="3">
    <source>
        <dbReference type="ARBA" id="ARBA00022692"/>
    </source>
</evidence>
<dbReference type="InterPro" id="IPR018704">
    <property type="entry name" value="SecYEG/CpoB_TPR"/>
</dbReference>
<dbReference type="SUPFAM" id="SSF48452">
    <property type="entry name" value="TPR-like"/>
    <property type="match status" value="1"/>
</dbReference>
<comment type="similarity">
    <text evidence="7">Belongs to the YfgM family.</text>
</comment>
<keyword evidence="6" id="KW-0143">Chaperone</keyword>
<keyword evidence="2" id="KW-1003">Cell membrane</keyword>
<reference evidence="11" key="1">
    <citation type="submission" date="2022-07" db="EMBL/GenBank/DDBJ databases">
        <title>Complete genome sequence of Salinispirillum sp. LH10-3-1 capable of multiple carbohydrate inversion isolated from a soda lake.</title>
        <authorList>
            <person name="Liu J."/>
            <person name="Zhai Y."/>
            <person name="Zhang H."/>
            <person name="Yang H."/>
            <person name="Qu J."/>
            <person name="Li J."/>
        </authorList>
    </citation>
    <scope>NUCLEOTIDE SEQUENCE</scope>
    <source>
        <strain evidence="11">LH 10-3-1</strain>
    </source>
</reference>
<dbReference type="PANTHER" id="PTHR38035:SF1">
    <property type="entry name" value="ANCILLARY SECYEG TRANSLOCON SUBUNIT"/>
    <property type="match status" value="1"/>
</dbReference>
<protein>
    <recommendedName>
        <fullName evidence="8">Ancillary SecYEG translocon subunit</fullName>
    </recommendedName>
</protein>
<evidence type="ECO:0000259" key="10">
    <source>
        <dbReference type="Pfam" id="PF09976"/>
    </source>
</evidence>
<proteinExistence type="inferred from homology"/>
<keyword evidence="5 9" id="KW-0472">Membrane</keyword>
<dbReference type="PANTHER" id="PTHR38035">
    <property type="entry name" value="UPF0070 PROTEIN YFGM"/>
    <property type="match status" value="1"/>
</dbReference>